<accession>A0A7T1F3Z4</accession>
<evidence type="ECO:0000313" key="2">
    <source>
        <dbReference type="Proteomes" id="UP000594463"/>
    </source>
</evidence>
<dbReference type="Proteomes" id="UP000594463">
    <property type="component" value="Chromosome"/>
</dbReference>
<proteinExistence type="predicted"/>
<keyword evidence="2" id="KW-1185">Reference proteome</keyword>
<reference evidence="1 2" key="1">
    <citation type="journal article" date="2021" name="Nat. Commun.">
        <title>Isolation of a member of the candidate phylum Atribacteria reveals a unique cell membrane structure.</title>
        <authorList>
            <person name="Taiki K."/>
            <person name="Nobu M.K."/>
            <person name="Kusada H."/>
            <person name="Meng X.-Y."/>
            <person name="Hosoki N."/>
            <person name="Uematsu K."/>
            <person name="Yoshioka H."/>
            <person name="Kamagata Y."/>
            <person name="Tamaki H."/>
        </authorList>
    </citation>
    <scope>NUCLEOTIDE SEQUENCE [LARGE SCALE GENOMIC DNA]</scope>
    <source>
        <strain evidence="1 2">RT761</strain>
    </source>
</reference>
<protein>
    <submittedName>
        <fullName evidence="1">Uncharacterized protein</fullName>
    </submittedName>
</protein>
<dbReference type="EMBL" id="CP065383">
    <property type="protein sequence ID" value="QPM68905.1"/>
    <property type="molecule type" value="Genomic_DNA"/>
</dbReference>
<name>A0A7T1F3Z4_ATRLM</name>
<dbReference type="KEGG" id="alam:RT761_02132"/>
<evidence type="ECO:0000313" key="1">
    <source>
        <dbReference type="EMBL" id="QPM68905.1"/>
    </source>
</evidence>
<sequence>MRMKVLDEILVSCSKRITLKNGLVFLGKKEGRKQEWGCNIYYLLPTTHSSLYLQDIKNKLK</sequence>
<gene>
    <name evidence="1" type="ORF">RT761_02132</name>
</gene>
<dbReference type="RefSeq" id="WP_218111396.1">
    <property type="nucleotide sequence ID" value="NZ_CP065383.1"/>
</dbReference>
<organism evidence="1 2">
    <name type="scientific">Atribacter laminatus</name>
    <dbReference type="NCBI Taxonomy" id="2847778"/>
    <lineage>
        <taxon>Bacteria</taxon>
        <taxon>Pseudomonadati</taxon>
        <taxon>Atribacterota</taxon>
        <taxon>Atribacteria</taxon>
        <taxon>Atribacterales</taxon>
        <taxon>Atribacteraceae</taxon>
        <taxon>Atribacter</taxon>
    </lineage>
</organism>
<dbReference type="AlphaFoldDB" id="A0A7T1F3Z4"/>